<evidence type="ECO:0000313" key="2">
    <source>
        <dbReference type="EMBL" id="KAG7383860.1"/>
    </source>
</evidence>
<feature type="region of interest" description="Disordered" evidence="1">
    <location>
        <begin position="75"/>
        <end position="114"/>
    </location>
</feature>
<sequence length="142" mass="15225">MELVEKLESQVAAVREQKSENVSYLEKENLELHVENRELKKRLESVAAQPEKDDLMGVTGTYDASAAAAAKVLGEDNTGAANESEVTVTGDGTDSTAERPSKQEAGATRASGFLLSTTELNAIAAESQEEPNDGERLECPQQ</sequence>
<organism evidence="2 3">
    <name type="scientific">Phytophthora pseudosyringae</name>
    <dbReference type="NCBI Taxonomy" id="221518"/>
    <lineage>
        <taxon>Eukaryota</taxon>
        <taxon>Sar</taxon>
        <taxon>Stramenopiles</taxon>
        <taxon>Oomycota</taxon>
        <taxon>Peronosporomycetes</taxon>
        <taxon>Peronosporales</taxon>
        <taxon>Peronosporaceae</taxon>
        <taxon>Phytophthora</taxon>
    </lineage>
</organism>
<comment type="caution">
    <text evidence="2">The sequence shown here is derived from an EMBL/GenBank/DDBJ whole genome shotgun (WGS) entry which is preliminary data.</text>
</comment>
<evidence type="ECO:0000256" key="1">
    <source>
        <dbReference type="SAM" id="MobiDB-lite"/>
    </source>
</evidence>
<name>A0A8T1VV98_9STRA</name>
<dbReference type="Proteomes" id="UP000694044">
    <property type="component" value="Unassembled WGS sequence"/>
</dbReference>
<dbReference type="OrthoDB" id="3176171at2759"/>
<reference evidence="2" key="1">
    <citation type="submission" date="2021-02" db="EMBL/GenBank/DDBJ databases">
        <authorList>
            <person name="Palmer J.M."/>
        </authorList>
    </citation>
    <scope>NUCLEOTIDE SEQUENCE</scope>
    <source>
        <strain evidence="2">SCRP734</strain>
    </source>
</reference>
<accession>A0A8T1VV98</accession>
<evidence type="ECO:0000313" key="3">
    <source>
        <dbReference type="Proteomes" id="UP000694044"/>
    </source>
</evidence>
<proteinExistence type="predicted"/>
<dbReference type="EMBL" id="JAGDFM010000165">
    <property type="protein sequence ID" value="KAG7383860.1"/>
    <property type="molecule type" value="Genomic_DNA"/>
</dbReference>
<gene>
    <name evidence="2" type="ORF">PHYPSEUDO_003280</name>
</gene>
<dbReference type="AlphaFoldDB" id="A0A8T1VV98"/>
<feature type="compositionally biased region" description="Polar residues" evidence="1">
    <location>
        <begin position="79"/>
        <end position="95"/>
    </location>
</feature>
<keyword evidence="3" id="KW-1185">Reference proteome</keyword>
<protein>
    <submittedName>
        <fullName evidence="2">Uncharacterized protein</fullName>
    </submittedName>
</protein>